<protein>
    <submittedName>
        <fullName evidence="3">Ubiquitin family domain-containing protein,putative</fullName>
    </submittedName>
</protein>
<dbReference type="PROSITE" id="PS50053">
    <property type="entry name" value="UBIQUITIN_2"/>
    <property type="match status" value="1"/>
</dbReference>
<feature type="compositionally biased region" description="Low complexity" evidence="1">
    <location>
        <begin position="457"/>
        <end position="469"/>
    </location>
</feature>
<dbReference type="GO" id="GO:0006511">
    <property type="term" value="P:ubiquitin-dependent protein catabolic process"/>
    <property type="evidence" value="ECO:0007669"/>
    <property type="project" value="TreeGrafter"/>
</dbReference>
<feature type="compositionally biased region" description="Low complexity" evidence="1">
    <location>
        <begin position="867"/>
        <end position="914"/>
    </location>
</feature>
<evidence type="ECO:0000313" key="3">
    <source>
        <dbReference type="EMBL" id="CEL65452.1"/>
    </source>
</evidence>
<feature type="region of interest" description="Disordered" evidence="1">
    <location>
        <begin position="1"/>
        <end position="25"/>
    </location>
</feature>
<name>A0A0F7UAP6_NEOCL</name>
<feature type="compositionally biased region" description="Basic and acidic residues" evidence="1">
    <location>
        <begin position="794"/>
        <end position="823"/>
    </location>
</feature>
<feature type="compositionally biased region" description="Low complexity" evidence="1">
    <location>
        <begin position="503"/>
        <end position="514"/>
    </location>
</feature>
<feature type="compositionally biased region" description="Low complexity" evidence="1">
    <location>
        <begin position="310"/>
        <end position="326"/>
    </location>
</feature>
<feature type="region of interest" description="Disordered" evidence="1">
    <location>
        <begin position="933"/>
        <end position="1036"/>
    </location>
</feature>
<dbReference type="EMBL" id="LN714479">
    <property type="protein sequence ID" value="CEL65452.1"/>
    <property type="molecule type" value="Genomic_DNA"/>
</dbReference>
<feature type="region of interest" description="Disordered" evidence="1">
    <location>
        <begin position="727"/>
        <end position="778"/>
    </location>
</feature>
<feature type="compositionally biased region" description="Polar residues" evidence="1">
    <location>
        <begin position="933"/>
        <end position="952"/>
    </location>
</feature>
<dbReference type="PANTHER" id="PTHR10677:SF3">
    <property type="entry name" value="FI07626P-RELATED"/>
    <property type="match status" value="1"/>
</dbReference>
<dbReference type="InterPro" id="IPR000626">
    <property type="entry name" value="Ubiquitin-like_dom"/>
</dbReference>
<feature type="compositionally biased region" description="Basic and acidic residues" evidence="1">
    <location>
        <begin position="404"/>
        <end position="418"/>
    </location>
</feature>
<dbReference type="SUPFAM" id="SSF54236">
    <property type="entry name" value="Ubiquitin-like"/>
    <property type="match status" value="1"/>
</dbReference>
<evidence type="ECO:0000259" key="2">
    <source>
        <dbReference type="PROSITE" id="PS50053"/>
    </source>
</evidence>
<reference evidence="3" key="1">
    <citation type="journal article" date="2015" name="PLoS ONE">
        <title>Comprehensive Evaluation of Toxoplasma gondii VEG and Neospora caninum LIV Genomes with Tachyzoite Stage Transcriptome and Proteome Defines Novel Transcript Features.</title>
        <authorList>
            <person name="Ramaprasad A."/>
            <person name="Mourier T."/>
            <person name="Naeem R."/>
            <person name="Malas T.B."/>
            <person name="Moussa E."/>
            <person name="Panigrahi A."/>
            <person name="Vermont S.J."/>
            <person name="Otto T.D."/>
            <person name="Wastling J."/>
            <person name="Pain A."/>
        </authorList>
    </citation>
    <scope>NUCLEOTIDE SEQUENCE</scope>
    <source>
        <strain evidence="3">Liverpool</strain>
    </source>
</reference>
<feature type="region of interest" description="Disordered" evidence="1">
    <location>
        <begin position="205"/>
        <end position="232"/>
    </location>
</feature>
<dbReference type="GO" id="GO:0005829">
    <property type="term" value="C:cytosol"/>
    <property type="evidence" value="ECO:0007669"/>
    <property type="project" value="TreeGrafter"/>
</dbReference>
<evidence type="ECO:0000256" key="1">
    <source>
        <dbReference type="SAM" id="MobiDB-lite"/>
    </source>
</evidence>
<dbReference type="PANTHER" id="PTHR10677">
    <property type="entry name" value="UBIQUILIN"/>
    <property type="match status" value="1"/>
</dbReference>
<dbReference type="Gene3D" id="3.10.20.90">
    <property type="entry name" value="Phosphatidylinositol 3-kinase Catalytic Subunit, Chain A, domain 1"/>
    <property type="match status" value="1"/>
</dbReference>
<dbReference type="SMART" id="SM00213">
    <property type="entry name" value="UBQ"/>
    <property type="match status" value="1"/>
</dbReference>
<feature type="region of interest" description="Disordered" evidence="1">
    <location>
        <begin position="100"/>
        <end position="128"/>
    </location>
</feature>
<dbReference type="AlphaFoldDB" id="A0A0F7UAP6"/>
<dbReference type="InterPro" id="IPR029071">
    <property type="entry name" value="Ubiquitin-like_domsf"/>
</dbReference>
<feature type="compositionally biased region" description="Basic and acidic residues" evidence="1">
    <location>
        <begin position="988"/>
        <end position="1001"/>
    </location>
</feature>
<feature type="region of interest" description="Disordered" evidence="1">
    <location>
        <begin position="284"/>
        <end position="420"/>
    </location>
</feature>
<feature type="compositionally biased region" description="Low complexity" evidence="1">
    <location>
        <begin position="213"/>
        <end position="232"/>
    </location>
</feature>
<dbReference type="Pfam" id="PF00240">
    <property type="entry name" value="ubiquitin"/>
    <property type="match status" value="1"/>
</dbReference>
<feature type="region of interest" description="Disordered" evidence="1">
    <location>
        <begin position="1057"/>
        <end position="1080"/>
    </location>
</feature>
<accession>A0A0F7UAP6</accession>
<gene>
    <name evidence="3" type="ORF">BN1204_012950</name>
</gene>
<dbReference type="InterPro" id="IPR015496">
    <property type="entry name" value="Ubiquilin"/>
</dbReference>
<feature type="region of interest" description="Disordered" evidence="1">
    <location>
        <begin position="790"/>
        <end position="914"/>
    </location>
</feature>
<feature type="compositionally biased region" description="Gly residues" evidence="1">
    <location>
        <begin position="1060"/>
        <end position="1069"/>
    </location>
</feature>
<feature type="region of interest" description="Disordered" evidence="1">
    <location>
        <begin position="553"/>
        <end position="599"/>
    </location>
</feature>
<organism evidence="3">
    <name type="scientific">Neospora caninum (strain Liverpool)</name>
    <dbReference type="NCBI Taxonomy" id="572307"/>
    <lineage>
        <taxon>Eukaryota</taxon>
        <taxon>Sar</taxon>
        <taxon>Alveolata</taxon>
        <taxon>Apicomplexa</taxon>
        <taxon>Conoidasida</taxon>
        <taxon>Coccidia</taxon>
        <taxon>Eucoccidiorida</taxon>
        <taxon>Eimeriorina</taxon>
        <taxon>Sarcocystidae</taxon>
        <taxon>Neospora</taxon>
    </lineage>
</organism>
<proteinExistence type="predicted"/>
<feature type="compositionally biased region" description="Polar residues" evidence="1">
    <location>
        <begin position="751"/>
        <end position="767"/>
    </location>
</feature>
<sequence>MEPSFSPSDLSASAPPGGSASPPSDDILEVNFRCIDGRTFSLELPTDIDIADVISLVADEVDWPSSRVRLIYHGRSLTTGTTLQSCDVKSGHTIHVVRQQAPAQPGPENSPSSAASLGGEAHASQGSSSLGAGLRAVVGGGVTGPPGASAGVLGAGALPGMVHGTGTAGTSAPTPMWTPISLPGGGTMMVGHMQFPAHMAVNVAPQQSASQRGSGSVPASGPGAPPHAAHGPNFLANSISQAVSAVAASVSSAAHAAAAATSAAQAASNAVAAFRGRPVPAFSAPVASSDSRGSLDRHAAAGDDTGGVQAASDGSGRRGSAFSASGTTRPGASRALALGGEGVMEERGGAASGAARDSPFASPLPHAVPRGSGSLFSATLRGDEASGAEARPSASSGTRSSARVAREDTAAPGLDERSPQPALYGALAGALESAAHRLLRAADQVRREARSHGVGLPAEESASPRASSPTPAPNRQSSRPEEQGADSTVSPRPTGERAEAQATPRGRTGETETVTRPALQTPLLQLNQQPTVILPGGLTAHVLPVAVHVSVDPRSRSEEGSDTSVLGTARGSSDGQTPEGLGGPAIVGMEAEGRPSRSTRPRELMITHEFVQRLLPWPELRETLEVIHRERGWAPGDLPRVSTQTGAPPPLSIFLPSFVSALNLVAAMLQQFMGWQQGVAQMSVPTVGRSALALARLSATTAGLSALLTSIFNSMARHVDQNELAEAMSSDASPVEVGQERRSPGHPAPSRSGQSPVPSLETAQGRRSSPFVPPAYASGREDSRTLLAPLHAGEASRGHGSGDRRRRESESEESESRGRRRVETGTVGGLGLSVMCMRDGGEKEDREREEDLDAGSARQQRAEEEAAAFAEGSSLPVSPSSSRASPRASAPSVVSLTSSNAATAGSSSSSTEARDALLAAVTAAGASLNSFGASPQGASSLGQSPTSNSRSAQPGLIALASDRRKDDGDSFPSSASLFAEPDDPSSGEGREAAAHGREVGRDAVSAGREGVEDDLGRRGVQGQTLPGGRDRPAGSLQNLLFSLGGAQTLDVRQGTQETRGAGGFGVRGGPEGRDTTEEDEAIDEEVRTRLQMWTGNAQQFSRNVLAYARPHPFSSAYRSGDVTQSSSVRTPVGEAVENVLSLSWHRALNRVNVGDEPRPPASLAPGYLALLMREAATSARNNNDFAMQQERFPHIRLALQLLQDAEQPGI</sequence>
<feature type="compositionally biased region" description="Polar residues" evidence="1">
    <location>
        <begin position="562"/>
        <end position="576"/>
    </location>
</feature>
<feature type="domain" description="Ubiquitin-like" evidence="2">
    <location>
        <begin position="28"/>
        <end position="103"/>
    </location>
</feature>
<feature type="region of interest" description="Disordered" evidence="1">
    <location>
        <begin position="444"/>
        <end position="514"/>
    </location>
</feature>
<dbReference type="GO" id="GO:0031593">
    <property type="term" value="F:polyubiquitin modification-dependent protein binding"/>
    <property type="evidence" value="ECO:0007669"/>
    <property type="project" value="TreeGrafter"/>
</dbReference>